<dbReference type="Gene3D" id="3.30.530.20">
    <property type="match status" value="1"/>
</dbReference>
<name>A0A2T3NWT5_9GAMM</name>
<evidence type="ECO:0000313" key="2">
    <source>
        <dbReference type="Proteomes" id="UP000241771"/>
    </source>
</evidence>
<organism evidence="1 2">
    <name type="scientific">Photobacterium sanctipauli</name>
    <dbReference type="NCBI Taxonomy" id="1342794"/>
    <lineage>
        <taxon>Bacteria</taxon>
        <taxon>Pseudomonadati</taxon>
        <taxon>Pseudomonadota</taxon>
        <taxon>Gammaproteobacteria</taxon>
        <taxon>Vibrionales</taxon>
        <taxon>Vibrionaceae</taxon>
        <taxon>Photobacterium</taxon>
    </lineage>
</organism>
<dbReference type="Proteomes" id="UP000241771">
    <property type="component" value="Unassembled WGS sequence"/>
</dbReference>
<dbReference type="Pfam" id="PF10604">
    <property type="entry name" value="Polyketide_cyc2"/>
    <property type="match status" value="1"/>
</dbReference>
<dbReference type="AlphaFoldDB" id="A0A2T3NWT5"/>
<evidence type="ECO:0000313" key="1">
    <source>
        <dbReference type="EMBL" id="PSW20692.1"/>
    </source>
</evidence>
<comment type="caution">
    <text evidence="1">The sequence shown here is derived from an EMBL/GenBank/DDBJ whole genome shotgun (WGS) entry which is preliminary data.</text>
</comment>
<dbReference type="CDD" id="cd07821">
    <property type="entry name" value="PYR_PYL_RCAR_like"/>
    <property type="match status" value="1"/>
</dbReference>
<reference evidence="1 2" key="1">
    <citation type="submission" date="2018-01" db="EMBL/GenBank/DDBJ databases">
        <title>Whole genome sequencing of Histamine producing bacteria.</title>
        <authorList>
            <person name="Butler K."/>
        </authorList>
    </citation>
    <scope>NUCLEOTIDE SEQUENCE [LARGE SCALE GENOMIC DNA]</scope>
    <source>
        <strain evidence="1 2">DSM 100436</strain>
    </source>
</reference>
<keyword evidence="2" id="KW-1185">Reference proteome</keyword>
<dbReference type="InterPro" id="IPR023393">
    <property type="entry name" value="START-like_dom_sf"/>
</dbReference>
<protein>
    <submittedName>
        <fullName evidence="1">SRPBCC family protein</fullName>
    </submittedName>
</protein>
<dbReference type="EMBL" id="PYMA01000003">
    <property type="protein sequence ID" value="PSW20692.1"/>
    <property type="molecule type" value="Genomic_DNA"/>
</dbReference>
<dbReference type="InterPro" id="IPR019587">
    <property type="entry name" value="Polyketide_cyclase/dehydratase"/>
</dbReference>
<proteinExistence type="predicted"/>
<dbReference type="SUPFAM" id="SSF55961">
    <property type="entry name" value="Bet v1-like"/>
    <property type="match status" value="1"/>
</dbReference>
<accession>A0A2T3NWT5</accession>
<dbReference type="RefSeq" id="WP_036820192.1">
    <property type="nucleotide sequence ID" value="NZ_JGVO01000261.1"/>
</dbReference>
<dbReference type="OrthoDB" id="4459835at2"/>
<gene>
    <name evidence="1" type="ORF">C9I98_07550</name>
</gene>
<sequence length="145" mass="16674">MYTITINQTAKAPKKILFKILSDHANLGQFFGANYQLIKEGKPNSNGIGAVRQVSDGLFNFQEQIIDYKENEHLQYTLLQGSPAREYGGWITFQSLNATQSQIHYQIKFTPRVKGTGWLMKYFFKRKVQKALSSIANYSEEKWQG</sequence>